<accession>A0A9P0A2T7</accession>
<proteinExistence type="predicted"/>
<dbReference type="SUPFAM" id="SSF53822">
    <property type="entry name" value="Periplasmic binding protein-like I"/>
    <property type="match status" value="1"/>
</dbReference>
<protein>
    <submittedName>
        <fullName evidence="2">Uncharacterized protein</fullName>
    </submittedName>
</protein>
<evidence type="ECO:0000256" key="1">
    <source>
        <dbReference type="SAM" id="SignalP"/>
    </source>
</evidence>
<dbReference type="Proteomes" id="UP001152759">
    <property type="component" value="Chromosome 10"/>
</dbReference>
<gene>
    <name evidence="2" type="ORF">BEMITA_LOCUS2372</name>
</gene>
<evidence type="ECO:0000313" key="3">
    <source>
        <dbReference type="Proteomes" id="UP001152759"/>
    </source>
</evidence>
<sequence length="195" mass="22322">MRRACGAWVLSALAAWCLCQRPAGLAKRHDVYIAGFFPFARHVAESRLGRGVMPAVKLAVDHINDCPTVLRNYRLHMWWNDTEPLDVRKHPIDKLHKETGLESNIGRKKNENFRPPLHYKSERSARRQMARSGIKGSEVKRVSIKGRSTLLRHRGTFISDFEIAPSFEPPRNRSFSRPATRLDRELSSIKRIGSA</sequence>
<keyword evidence="1" id="KW-0732">Signal</keyword>
<feature type="signal peptide" evidence="1">
    <location>
        <begin position="1"/>
        <end position="19"/>
    </location>
</feature>
<evidence type="ECO:0000313" key="2">
    <source>
        <dbReference type="EMBL" id="CAH0382876.1"/>
    </source>
</evidence>
<dbReference type="Gene3D" id="3.40.50.2300">
    <property type="match status" value="1"/>
</dbReference>
<dbReference type="AlphaFoldDB" id="A0A9P0A2T7"/>
<organism evidence="2 3">
    <name type="scientific">Bemisia tabaci</name>
    <name type="common">Sweetpotato whitefly</name>
    <name type="synonym">Aleurodes tabaci</name>
    <dbReference type="NCBI Taxonomy" id="7038"/>
    <lineage>
        <taxon>Eukaryota</taxon>
        <taxon>Metazoa</taxon>
        <taxon>Ecdysozoa</taxon>
        <taxon>Arthropoda</taxon>
        <taxon>Hexapoda</taxon>
        <taxon>Insecta</taxon>
        <taxon>Pterygota</taxon>
        <taxon>Neoptera</taxon>
        <taxon>Paraneoptera</taxon>
        <taxon>Hemiptera</taxon>
        <taxon>Sternorrhyncha</taxon>
        <taxon>Aleyrodoidea</taxon>
        <taxon>Aleyrodidae</taxon>
        <taxon>Aleyrodinae</taxon>
        <taxon>Bemisia</taxon>
    </lineage>
</organism>
<reference evidence="2" key="1">
    <citation type="submission" date="2021-12" db="EMBL/GenBank/DDBJ databases">
        <authorList>
            <person name="King R."/>
        </authorList>
    </citation>
    <scope>NUCLEOTIDE SEQUENCE</scope>
</reference>
<dbReference type="InterPro" id="IPR028082">
    <property type="entry name" value="Peripla_BP_I"/>
</dbReference>
<feature type="chain" id="PRO_5040464371" evidence="1">
    <location>
        <begin position="20"/>
        <end position="195"/>
    </location>
</feature>
<dbReference type="EMBL" id="OU963871">
    <property type="protein sequence ID" value="CAH0382876.1"/>
    <property type="molecule type" value="Genomic_DNA"/>
</dbReference>
<keyword evidence="3" id="KW-1185">Reference proteome</keyword>
<name>A0A9P0A2T7_BEMTA</name>